<dbReference type="EC" id="5.6.2.4" evidence="11"/>
<dbReference type="GO" id="GO:0005634">
    <property type="term" value="C:nucleus"/>
    <property type="evidence" value="ECO:0007669"/>
    <property type="project" value="UniProtKB-SubCell"/>
</dbReference>
<keyword evidence="13" id="KW-0479">Metal-binding</keyword>
<evidence type="ECO:0000256" key="3">
    <source>
        <dbReference type="ARBA" id="ARBA00022741"/>
    </source>
</evidence>
<dbReference type="FunFam" id="3.40.50.300:FF:001084">
    <property type="entry name" value="RecQ like helicase 4"/>
    <property type="match status" value="1"/>
</dbReference>
<dbReference type="InterPro" id="IPR014001">
    <property type="entry name" value="Helicase_ATP-bd"/>
</dbReference>
<feature type="compositionally biased region" description="Basic residues" evidence="14">
    <location>
        <begin position="311"/>
        <end position="324"/>
    </location>
</feature>
<feature type="domain" description="CCHC-type" evidence="15">
    <location>
        <begin position="646"/>
        <end position="660"/>
    </location>
</feature>
<evidence type="ECO:0000256" key="8">
    <source>
        <dbReference type="ARBA" id="ARBA00023235"/>
    </source>
</evidence>
<comment type="similarity">
    <text evidence="2">Belongs to the helicase family. RecQ subfamily.</text>
</comment>
<keyword evidence="4" id="KW-0378">Hydrolase</keyword>
<dbReference type="InterPro" id="IPR011545">
    <property type="entry name" value="DEAD/DEAH_box_helicase_dom"/>
</dbReference>
<feature type="compositionally biased region" description="Basic and acidic residues" evidence="14">
    <location>
        <begin position="282"/>
        <end position="294"/>
    </location>
</feature>
<evidence type="ECO:0000256" key="7">
    <source>
        <dbReference type="ARBA" id="ARBA00023125"/>
    </source>
</evidence>
<evidence type="ECO:0000256" key="10">
    <source>
        <dbReference type="ARBA" id="ARBA00034617"/>
    </source>
</evidence>
<dbReference type="GO" id="GO:0003677">
    <property type="term" value="F:DNA binding"/>
    <property type="evidence" value="ECO:0007669"/>
    <property type="project" value="UniProtKB-KW"/>
</dbReference>
<sequence length="1486" mass="167841">MDDEKYKQCKLTIKRWEKEFKLKYGRIPSKHDFREADKLIQHAYRTYCRLKTALLEETLRDVLNEDDTFDDDSFGLNISQVVDGESFAPFELPQIPVSAPTVYEDQVKKVFEPEIEVDQSKVWTSELNKKTVKNKKEETKKETSEPVIKLNVRKSFTMRNPRKPFNRSMSTTSSNGSFSLSQGNDFIPDLETILLEKAKRHDIENVPKNANLPSKNKELVNNVDVGWLNRRDPSNKVTSENQAPSSNFGLGNAPVAILSQQGATSFGMSSLKINSGGLKPHTQHEEAKFNKSDDSDAAVSNSDEESTIRYSQRRSVRHVMKRRRLNESSSQIQEPKDIEPTVAQTVNAEISPEPQKIVKPEVLELQSPKIKTPAKEKIQRTPAKEKVQRTPTRRSTRTKKSEIAYQQVIPESDEEIEVDPFACDDDSDKDPEFKDVSQEKETKTKNKREVKKKEDKKESSVKVKKIKEKVKKAITTVKNVAKTRSSRRSTTKKTEKAPESQEPLTEEQSLNESKEFNDYVLEFGIEHTETVPRIDPATLKQTTNIFEEFICSEASNNMMTSETSGSTSVNKMKVSAARSKLEKKIAAGSLNENFVRLNMKKKVFVRGKKTFNFSRHKKSLWKKKKAAALAGPEMDMGGCDGGVLTCYNCGNTGHMARQCKIKGDGLLPITGENEEEPSPYPTLEEAEKMTANQRLLAHSRNPSALPKAGNLKIDGDSEQLEEQMDYEDIDFGSDFEEDELPEEAPKPHKIIPEDFLKMCESVETTAGKDQIPPMYQNEIETPAEVFDALKQFGHQSFRPGQEKAIMRILSGKSTLLTLSTGSGKSLCYQLPAFLYKKHYKRCITLVISPLVSLMEDQVHGIPSFLNAQCLHTNQSEKQRDKIMEMVKDNTLDVLLVSPEAVVAGEKATGFGALLRQLPSIAFACIDEAHCVSQWSHNFRPSYLMICQVLKEKLKVNTILGLTATATKSTRESIITHLGIPDGENGIISDIPLPENLFLTISKDKQKDIGLIELIKSERFKSCNSIIVYCTRREECERVASFVRTSLQDTFVPPESTKRKRVNWIAEPYHAGMAASRRRTIQKAFMSGELRIVVATVAFGMGINKPDIRAVIHYNMPRSFESYVQEVGRAGRDGLPAQCHLFLDGRGNDRNELRRHIYANSIDRHVIRKLLQKVFVPCACKSKCPGHEVSFPVEATVQMLDIPEENVATLLCYLELHEQRYVHVLSRAYTRCKVLSYGGATSLKQAAQKCPPLAMAIALDMKNGINHETTTTIEFGVIDVAAAIGWDSGVVKYQLKQLEWTQVNGKSKRSNISVQFSELGFRVRAPGDLQDDELDKTLDLLHDRVSSQEKMELLQLQATFEALQSVAFNSYIPATQVNCPSEPSDKLKKIIRTYFQSDALPNLDSITTDDDSDTPDEILINDIRTMIQRYPENNFTGRALARIFHGVSSPNYPAVIWGRCKYWRVHMNVDFTRIVMLANAEIVRNRL</sequence>
<feature type="compositionally biased region" description="Polar residues" evidence="14">
    <location>
        <begin position="235"/>
        <end position="248"/>
    </location>
</feature>
<keyword evidence="13" id="KW-0863">Zinc-finger</keyword>
<dbReference type="PANTHER" id="PTHR13710:SF108">
    <property type="entry name" value="ATP-DEPENDENT DNA HELICASE Q4"/>
    <property type="match status" value="1"/>
</dbReference>
<evidence type="ECO:0000259" key="15">
    <source>
        <dbReference type="PROSITE" id="PS50158"/>
    </source>
</evidence>
<dbReference type="GO" id="GO:0000724">
    <property type="term" value="P:double-strand break repair via homologous recombination"/>
    <property type="evidence" value="ECO:0007669"/>
    <property type="project" value="TreeGrafter"/>
</dbReference>
<dbReference type="SUPFAM" id="SSF52540">
    <property type="entry name" value="P-loop containing nucleoside triphosphate hydrolases"/>
    <property type="match status" value="1"/>
</dbReference>
<dbReference type="Gene3D" id="3.40.50.300">
    <property type="entry name" value="P-loop containing nucleotide triphosphate hydrolases"/>
    <property type="match status" value="2"/>
</dbReference>
<dbReference type="PROSITE" id="PS51194">
    <property type="entry name" value="HELICASE_CTER"/>
    <property type="match status" value="1"/>
</dbReference>
<dbReference type="NCBIfam" id="TIGR00614">
    <property type="entry name" value="recQ_fam"/>
    <property type="match status" value="1"/>
</dbReference>
<dbReference type="GO" id="GO:0009378">
    <property type="term" value="F:four-way junction helicase activity"/>
    <property type="evidence" value="ECO:0007669"/>
    <property type="project" value="TreeGrafter"/>
</dbReference>
<keyword evidence="7" id="KW-0238">DNA-binding</keyword>
<proteinExistence type="inferred from homology"/>
<feature type="region of interest" description="Disordered" evidence="14">
    <location>
        <begin position="368"/>
        <end position="462"/>
    </location>
</feature>
<evidence type="ECO:0000313" key="18">
    <source>
        <dbReference type="EMBL" id="SSX20500.1"/>
    </source>
</evidence>
<evidence type="ECO:0000256" key="11">
    <source>
        <dbReference type="ARBA" id="ARBA00034808"/>
    </source>
</evidence>
<organism evidence="18">
    <name type="scientific">Culicoides sonorensis</name>
    <name type="common">Biting midge</name>
    <dbReference type="NCBI Taxonomy" id="179676"/>
    <lineage>
        <taxon>Eukaryota</taxon>
        <taxon>Metazoa</taxon>
        <taxon>Ecdysozoa</taxon>
        <taxon>Arthropoda</taxon>
        <taxon>Hexapoda</taxon>
        <taxon>Insecta</taxon>
        <taxon>Pterygota</taxon>
        <taxon>Neoptera</taxon>
        <taxon>Endopterygota</taxon>
        <taxon>Diptera</taxon>
        <taxon>Nematocera</taxon>
        <taxon>Chironomoidea</taxon>
        <taxon>Ceratopogonidae</taxon>
        <taxon>Ceratopogoninae</taxon>
        <taxon>Culicoides</taxon>
        <taxon>Monoculicoides</taxon>
    </lineage>
</organism>
<dbReference type="Gene3D" id="4.10.60.10">
    <property type="entry name" value="Zinc finger, CCHC-type"/>
    <property type="match status" value="1"/>
</dbReference>
<evidence type="ECO:0000256" key="14">
    <source>
        <dbReference type="SAM" id="MobiDB-lite"/>
    </source>
</evidence>
<feature type="compositionally biased region" description="Acidic residues" evidence="14">
    <location>
        <begin position="411"/>
        <end position="429"/>
    </location>
</feature>
<accession>A0A336LR96</accession>
<evidence type="ECO:0000259" key="16">
    <source>
        <dbReference type="PROSITE" id="PS51192"/>
    </source>
</evidence>
<dbReference type="GO" id="GO:0005737">
    <property type="term" value="C:cytoplasm"/>
    <property type="evidence" value="ECO:0007669"/>
    <property type="project" value="TreeGrafter"/>
</dbReference>
<dbReference type="FunFam" id="3.40.50.300:FF:000772">
    <property type="entry name" value="ATP-dependent DNA helicase Q4"/>
    <property type="match status" value="1"/>
</dbReference>
<keyword evidence="3" id="KW-0547">Nucleotide-binding</keyword>
<feature type="region of interest" description="Disordered" evidence="14">
    <location>
        <begin position="274"/>
        <end position="339"/>
    </location>
</feature>
<keyword evidence="9" id="KW-0539">Nucleus</keyword>
<dbReference type="OMA" id="YLMICKV"/>
<feature type="compositionally biased region" description="Basic and acidic residues" evidence="14">
    <location>
        <begin position="451"/>
        <end position="461"/>
    </location>
</feature>
<feature type="region of interest" description="Disordered" evidence="14">
    <location>
        <begin position="477"/>
        <end position="511"/>
    </location>
</feature>
<evidence type="ECO:0000256" key="1">
    <source>
        <dbReference type="ARBA" id="ARBA00004123"/>
    </source>
</evidence>
<dbReference type="SMART" id="SM00343">
    <property type="entry name" value="ZnF_C2HC"/>
    <property type="match status" value="1"/>
</dbReference>
<comment type="subcellular location">
    <subcellularLocation>
        <location evidence="1">Nucleus</location>
    </subcellularLocation>
</comment>
<comment type="catalytic activity">
    <reaction evidence="12">
        <text>ATP + H2O = ADP + phosphate + H(+)</text>
        <dbReference type="Rhea" id="RHEA:13065"/>
        <dbReference type="ChEBI" id="CHEBI:15377"/>
        <dbReference type="ChEBI" id="CHEBI:15378"/>
        <dbReference type="ChEBI" id="CHEBI:30616"/>
        <dbReference type="ChEBI" id="CHEBI:43474"/>
        <dbReference type="ChEBI" id="CHEBI:456216"/>
    </reaction>
</comment>
<feature type="domain" description="Helicase ATP-binding" evidence="16">
    <location>
        <begin position="805"/>
        <end position="983"/>
    </location>
</feature>
<evidence type="ECO:0000256" key="13">
    <source>
        <dbReference type="PROSITE-ProRule" id="PRU00047"/>
    </source>
</evidence>
<dbReference type="InterPro" id="IPR004589">
    <property type="entry name" value="DNA_helicase_ATP-dep_RecQ"/>
</dbReference>
<evidence type="ECO:0000259" key="17">
    <source>
        <dbReference type="PROSITE" id="PS51194"/>
    </source>
</evidence>
<feature type="compositionally biased region" description="Basic and acidic residues" evidence="14">
    <location>
        <begin position="373"/>
        <end position="388"/>
    </location>
</feature>
<gene>
    <name evidence="18" type="primary">CSON001643</name>
</gene>
<evidence type="ECO:0000256" key="12">
    <source>
        <dbReference type="ARBA" id="ARBA00049360"/>
    </source>
</evidence>
<dbReference type="SMART" id="SM00487">
    <property type="entry name" value="DEXDc"/>
    <property type="match status" value="1"/>
</dbReference>
<dbReference type="EMBL" id="UFQT01000125">
    <property type="protein sequence ID" value="SSX20500.1"/>
    <property type="molecule type" value="Genomic_DNA"/>
</dbReference>
<dbReference type="VEuPathDB" id="VectorBase:CSON001643"/>
<keyword evidence="8" id="KW-0413">Isomerase</keyword>
<dbReference type="SUPFAM" id="SSF57756">
    <property type="entry name" value="Retrovirus zinc finger-like domains"/>
    <property type="match status" value="1"/>
</dbReference>
<dbReference type="Pfam" id="PF00270">
    <property type="entry name" value="DEAD"/>
    <property type="match status" value="1"/>
</dbReference>
<keyword evidence="6" id="KW-0067">ATP-binding</keyword>
<dbReference type="GO" id="GO:0008270">
    <property type="term" value="F:zinc ion binding"/>
    <property type="evidence" value="ECO:0007669"/>
    <property type="project" value="UniProtKB-KW"/>
</dbReference>
<dbReference type="InterPro" id="IPR027417">
    <property type="entry name" value="P-loop_NTPase"/>
</dbReference>
<dbReference type="GO" id="GO:0016787">
    <property type="term" value="F:hydrolase activity"/>
    <property type="evidence" value="ECO:0007669"/>
    <property type="project" value="UniProtKB-KW"/>
</dbReference>
<dbReference type="Pfam" id="PF00098">
    <property type="entry name" value="zf-CCHC"/>
    <property type="match status" value="1"/>
</dbReference>
<evidence type="ECO:0000256" key="5">
    <source>
        <dbReference type="ARBA" id="ARBA00022806"/>
    </source>
</evidence>
<dbReference type="InterPro" id="IPR001878">
    <property type="entry name" value="Znf_CCHC"/>
</dbReference>
<dbReference type="GO" id="GO:0043138">
    <property type="term" value="F:3'-5' DNA helicase activity"/>
    <property type="evidence" value="ECO:0007669"/>
    <property type="project" value="UniProtKB-EC"/>
</dbReference>
<comment type="catalytic activity">
    <reaction evidence="10">
        <text>Couples ATP hydrolysis with the unwinding of duplex DNA by translocating in the 3'-5' direction.</text>
        <dbReference type="EC" id="5.6.2.4"/>
    </reaction>
</comment>
<keyword evidence="13" id="KW-0862">Zinc</keyword>
<dbReference type="PROSITE" id="PS51192">
    <property type="entry name" value="HELICASE_ATP_BIND_1"/>
    <property type="match status" value="1"/>
</dbReference>
<dbReference type="GO" id="GO:0005524">
    <property type="term" value="F:ATP binding"/>
    <property type="evidence" value="ECO:0007669"/>
    <property type="project" value="UniProtKB-KW"/>
</dbReference>
<reference evidence="18" key="1">
    <citation type="submission" date="2018-07" db="EMBL/GenBank/DDBJ databases">
        <authorList>
            <person name="Quirk P.G."/>
            <person name="Krulwich T.A."/>
        </authorList>
    </citation>
    <scope>NUCLEOTIDE SEQUENCE</scope>
</reference>
<dbReference type="Gene3D" id="1.10.10.1460">
    <property type="match status" value="1"/>
</dbReference>
<dbReference type="GO" id="GO:0005694">
    <property type="term" value="C:chromosome"/>
    <property type="evidence" value="ECO:0007669"/>
    <property type="project" value="TreeGrafter"/>
</dbReference>
<protein>
    <recommendedName>
        <fullName evidence="11">DNA 3'-5' helicase</fullName>
        <ecNumber evidence="11">5.6.2.4</ecNumber>
    </recommendedName>
</protein>
<evidence type="ECO:0000256" key="2">
    <source>
        <dbReference type="ARBA" id="ARBA00005446"/>
    </source>
</evidence>
<dbReference type="CDD" id="cd18018">
    <property type="entry name" value="DEXHc_RecQ4-like"/>
    <property type="match status" value="1"/>
</dbReference>
<dbReference type="PANTHER" id="PTHR13710">
    <property type="entry name" value="DNA HELICASE RECQ FAMILY MEMBER"/>
    <property type="match status" value="1"/>
</dbReference>
<name>A0A336LR96_CULSO</name>
<feature type="compositionally biased region" description="Basic and acidic residues" evidence="14">
    <location>
        <begin position="430"/>
        <end position="444"/>
    </location>
</feature>
<evidence type="ECO:0000256" key="6">
    <source>
        <dbReference type="ARBA" id="ARBA00022840"/>
    </source>
</evidence>
<keyword evidence="5" id="KW-0347">Helicase</keyword>
<evidence type="ECO:0000256" key="4">
    <source>
        <dbReference type="ARBA" id="ARBA00022801"/>
    </source>
</evidence>
<dbReference type="InterPro" id="IPR036875">
    <property type="entry name" value="Znf_CCHC_sf"/>
</dbReference>
<feature type="region of interest" description="Disordered" evidence="14">
    <location>
        <begin position="226"/>
        <end position="248"/>
    </location>
</feature>
<feature type="compositionally biased region" description="Polar residues" evidence="14">
    <location>
        <begin position="502"/>
        <end position="511"/>
    </location>
</feature>
<dbReference type="SMART" id="SM00490">
    <property type="entry name" value="HELICc"/>
    <property type="match status" value="1"/>
</dbReference>
<evidence type="ECO:0000256" key="9">
    <source>
        <dbReference type="ARBA" id="ARBA00023242"/>
    </source>
</evidence>
<dbReference type="InterPro" id="IPR001650">
    <property type="entry name" value="Helicase_C-like"/>
</dbReference>
<dbReference type="Pfam" id="PF00271">
    <property type="entry name" value="Helicase_C"/>
    <property type="match status" value="1"/>
</dbReference>
<dbReference type="PROSITE" id="PS50158">
    <property type="entry name" value="ZF_CCHC"/>
    <property type="match status" value="1"/>
</dbReference>
<feature type="domain" description="Helicase C-terminal" evidence="17">
    <location>
        <begin position="1006"/>
        <end position="1174"/>
    </location>
</feature>
<dbReference type="CDD" id="cd18794">
    <property type="entry name" value="SF2_C_RecQ"/>
    <property type="match status" value="1"/>
</dbReference>